<reference evidence="2 5" key="2">
    <citation type="submission" date="2018-11" db="EMBL/GenBank/DDBJ databases">
        <title>Proposal to divide the Flavobacteriaceae and reorganize its genera based on Amino Acid Identity values calculated from whole genome sequences.</title>
        <authorList>
            <person name="Nicholson A.C."/>
            <person name="Gulvik C.A."/>
            <person name="Whitney A.M."/>
            <person name="Humrighouse B.W."/>
            <person name="Bell M."/>
            <person name="Holmes B."/>
            <person name="Steigerwalt A.G."/>
            <person name="Villarma A."/>
            <person name="Sheth M."/>
            <person name="Batra D."/>
            <person name="Pryor J."/>
            <person name="Bernardet J.-F."/>
            <person name="Hugo C."/>
            <person name="Kampfer P."/>
            <person name="Newman J."/>
            <person name="McQuiston J.R."/>
        </authorList>
    </citation>
    <scope>NUCLEOTIDE SEQUENCE [LARGE SCALE GENOMIC DNA]</scope>
    <source>
        <strain evidence="2 5">KC_1864</strain>
    </source>
</reference>
<dbReference type="Proteomes" id="UP000279972">
    <property type="component" value="Chromosome"/>
</dbReference>
<gene>
    <name evidence="3" type="ORF">C1637_24750</name>
    <name evidence="2" type="ORF">EG342_08470</name>
</gene>
<keyword evidence="5" id="KW-1185">Reference proteome</keyword>
<evidence type="ECO:0000313" key="5">
    <source>
        <dbReference type="Proteomes" id="UP000279972"/>
    </source>
</evidence>
<reference evidence="3 4" key="1">
    <citation type="submission" date="2018-01" db="EMBL/GenBank/DDBJ databases">
        <title>Draft genome sequences of Chryseobacterium lactis NCTC11390, Chryseobacterium oncorhynchi 701B-08, and Chryseobacterium viscerum 687B-08.</title>
        <authorList>
            <person name="Jeong J.-J."/>
            <person name="Lee Y.J."/>
            <person name="Park B."/>
            <person name="Choi I.-G."/>
            <person name="Kim K.D."/>
        </authorList>
    </citation>
    <scope>NUCLEOTIDE SEQUENCE [LARGE SCALE GENOMIC DNA]</scope>
    <source>
        <strain evidence="3 4">NCTC11390</strain>
    </source>
</reference>
<name>A0A3G6RV73_CHRLC</name>
<keyword evidence="1" id="KW-0732">Signal</keyword>
<dbReference type="Gene3D" id="1.20.120.1620">
    <property type="match status" value="1"/>
</dbReference>
<evidence type="ECO:0000313" key="4">
    <source>
        <dbReference type="Proteomes" id="UP000236262"/>
    </source>
</evidence>
<evidence type="ECO:0000256" key="1">
    <source>
        <dbReference type="SAM" id="SignalP"/>
    </source>
</evidence>
<proteinExistence type="predicted"/>
<accession>A0A3G6RV73</accession>
<feature type="chain" id="PRO_5044594109" evidence="1">
    <location>
        <begin position="27"/>
        <end position="139"/>
    </location>
</feature>
<dbReference type="EMBL" id="PPEH01000017">
    <property type="protein sequence ID" value="PNW10987.1"/>
    <property type="molecule type" value="Genomic_DNA"/>
</dbReference>
<dbReference type="KEGG" id="clac:EG342_08470"/>
<sequence length="139" mass="16286">MIMRSRVTKFLRFSSILFLCSNLSNAQIIKDTKLGYMKKYAYCNCVFINNSKLDKNYLNDSFQIGDKSTNLLIDLGKISNFQSEKIRQYIEKTTEKFTAFESEYYSEKGKSNTITAMCLDFYESKELDSFIKKIMSKKK</sequence>
<dbReference type="EMBL" id="CP033924">
    <property type="protein sequence ID" value="AZA81939.1"/>
    <property type="molecule type" value="Genomic_DNA"/>
</dbReference>
<evidence type="ECO:0000313" key="2">
    <source>
        <dbReference type="EMBL" id="AZA81939.1"/>
    </source>
</evidence>
<organism evidence="3 4">
    <name type="scientific">Chryseobacterium lactis</name>
    <dbReference type="NCBI Taxonomy" id="1241981"/>
    <lineage>
        <taxon>Bacteria</taxon>
        <taxon>Pseudomonadati</taxon>
        <taxon>Bacteroidota</taxon>
        <taxon>Flavobacteriia</taxon>
        <taxon>Flavobacteriales</taxon>
        <taxon>Weeksellaceae</taxon>
        <taxon>Chryseobacterium group</taxon>
        <taxon>Chryseobacterium</taxon>
    </lineage>
</organism>
<dbReference type="Proteomes" id="UP000236262">
    <property type="component" value="Unassembled WGS sequence"/>
</dbReference>
<dbReference type="AlphaFoldDB" id="A0A3G6RV73"/>
<dbReference type="InterPro" id="IPR038314">
    <property type="entry name" value="T6SS_sf"/>
</dbReference>
<protein>
    <submittedName>
        <fullName evidence="3">Uncharacterized protein</fullName>
    </submittedName>
</protein>
<evidence type="ECO:0000313" key="3">
    <source>
        <dbReference type="EMBL" id="PNW10987.1"/>
    </source>
</evidence>
<feature type="signal peptide" evidence="1">
    <location>
        <begin position="1"/>
        <end position="26"/>
    </location>
</feature>